<comment type="caution">
    <text evidence="1">The sequence shown here is derived from an EMBL/GenBank/DDBJ whole genome shotgun (WGS) entry which is preliminary data.</text>
</comment>
<name>A0ACB9FYQ0_9ASTR</name>
<evidence type="ECO:0000313" key="1">
    <source>
        <dbReference type="EMBL" id="KAI3776384.1"/>
    </source>
</evidence>
<evidence type="ECO:0000313" key="2">
    <source>
        <dbReference type="Proteomes" id="UP001056120"/>
    </source>
</evidence>
<dbReference type="Proteomes" id="UP001056120">
    <property type="component" value="Linkage Group LG15"/>
</dbReference>
<reference evidence="1 2" key="2">
    <citation type="journal article" date="2022" name="Mol. Ecol. Resour.">
        <title>The genomes of chicory, endive, great burdock and yacon provide insights into Asteraceae paleo-polyploidization history and plant inulin production.</title>
        <authorList>
            <person name="Fan W."/>
            <person name="Wang S."/>
            <person name="Wang H."/>
            <person name="Wang A."/>
            <person name="Jiang F."/>
            <person name="Liu H."/>
            <person name="Zhao H."/>
            <person name="Xu D."/>
            <person name="Zhang Y."/>
        </authorList>
    </citation>
    <scope>NUCLEOTIDE SEQUENCE [LARGE SCALE GENOMIC DNA]</scope>
    <source>
        <strain evidence="2">cv. Yunnan</strain>
        <tissue evidence="1">Leaves</tissue>
    </source>
</reference>
<reference evidence="2" key="1">
    <citation type="journal article" date="2022" name="Mol. Ecol. Resour.">
        <title>The genomes of chicory, endive, great burdock and yacon provide insights into Asteraceae palaeo-polyploidization history and plant inulin production.</title>
        <authorList>
            <person name="Fan W."/>
            <person name="Wang S."/>
            <person name="Wang H."/>
            <person name="Wang A."/>
            <person name="Jiang F."/>
            <person name="Liu H."/>
            <person name="Zhao H."/>
            <person name="Xu D."/>
            <person name="Zhang Y."/>
        </authorList>
    </citation>
    <scope>NUCLEOTIDE SEQUENCE [LARGE SCALE GENOMIC DNA]</scope>
    <source>
        <strain evidence="2">cv. Yunnan</strain>
    </source>
</reference>
<organism evidence="1 2">
    <name type="scientific">Smallanthus sonchifolius</name>
    <dbReference type="NCBI Taxonomy" id="185202"/>
    <lineage>
        <taxon>Eukaryota</taxon>
        <taxon>Viridiplantae</taxon>
        <taxon>Streptophyta</taxon>
        <taxon>Embryophyta</taxon>
        <taxon>Tracheophyta</taxon>
        <taxon>Spermatophyta</taxon>
        <taxon>Magnoliopsida</taxon>
        <taxon>eudicotyledons</taxon>
        <taxon>Gunneridae</taxon>
        <taxon>Pentapetalae</taxon>
        <taxon>asterids</taxon>
        <taxon>campanulids</taxon>
        <taxon>Asterales</taxon>
        <taxon>Asteraceae</taxon>
        <taxon>Asteroideae</taxon>
        <taxon>Heliantheae alliance</taxon>
        <taxon>Millerieae</taxon>
        <taxon>Smallanthus</taxon>
    </lineage>
</organism>
<accession>A0ACB9FYQ0</accession>
<proteinExistence type="predicted"/>
<dbReference type="EMBL" id="CM042032">
    <property type="protein sequence ID" value="KAI3776384.1"/>
    <property type="molecule type" value="Genomic_DNA"/>
</dbReference>
<gene>
    <name evidence="1" type="ORF">L1987_46163</name>
</gene>
<keyword evidence="2" id="KW-1185">Reference proteome</keyword>
<protein>
    <submittedName>
        <fullName evidence="1">Uncharacterized protein</fullName>
    </submittedName>
</protein>
<sequence>MMSSKEDSTERTEEHEHEETGHPSSIQPFEHGGAEDTVSEASTRYDDTTRCQTIHTRNPYPMFLESMKIMVASERLNANNNVELVELLKKYIDANRSSHHGAIVRAFIELRSWIKDMDCSGPGLELQETWPGTHSELWETWSGPRSELWRPVQFEGAWLFVKGMKGDWFDILSLLYFGFIRGFVSKSPIRVVGSFNLHDKMTYVSLEDVPRKPSKPEYPRTDDNRRWLTVKAAAANSGIDRTTSGVSGGCQRQRWLSVMVVPSYGGQTAV</sequence>